<sequence length="749" mass="85141">MNHFLYSSSCILVIILIKFCHTDKYFSKRLLIHSPDIHDEQIGSYMLNIDDSNLNSPSIHQCPMKCFIENDSQDMVNCISEEADTKSTKLNIISCERNVETGELVLGQKESIRGIVPGALGHLLQSTPLTTGKPLSRSGQLEVHINLNMVRLDARSFQGLGGSITNIRLLNTVYMHPDSLIDLQHLRSFEIESGRTPLYLSDDYTNNEIKKPAIQTEKPTFIRLNPLDNTIPISFNLNAKCHQCPQINNSRVSNSNDMSDHMLTKTDNLIIIVFTNKRDSSTSQDNSIKLNMIFPYTCPIIRDGIGCSIQRDIITMKNDNSSELNAIVSKQYLLELKPESSLLNISVIEQLKTMTFIQTESKHTLSLSIILIIWCTIITTGFIIIIIIILYFIRKRFIKIPTSTKVTQITPFRLFHVCGQQNPSIDGDEVNGNDDLDEDGEIEEISSNSVSSGFFSQQPKTCITGEKSELLSYTNDNMTSYIEISKNNRNSMHDERSSWSTLYSTNNPLKSASTLQCRCSVVSLKDSKSINYNKYGAIYSMLQSNKYNSHRYTDKHNNHYIYRRPYMSKRRSIGSQTDFTDIESDNPEIYCTLDRFIMQKYKRYTTNNDTTDGFSSKRATSNQLFPYFGNNKLNQMDGIVITKSSIYSNNLFSHSNINMNDNSSCMNSNVNNTTTYRNCNDTSIAKKSNNNNTDMFILMIDDKSRSIHNLPRLNPINKISNSLNKQIEHVKDEWNGHKIPNGSVTHSGD</sequence>
<keyword evidence="4" id="KW-1185">Reference proteome</keyword>
<accession>A0A4Z2CNP3</accession>
<feature type="signal peptide" evidence="2">
    <location>
        <begin position="1"/>
        <end position="22"/>
    </location>
</feature>
<protein>
    <submittedName>
        <fullName evidence="3">Uncharacterized protein</fullName>
    </submittedName>
</protein>
<dbReference type="AlphaFoldDB" id="A0A4Z2CNP3"/>
<proteinExistence type="predicted"/>
<name>A0A4Z2CNP3_SCHJA</name>
<evidence type="ECO:0000256" key="2">
    <source>
        <dbReference type="SAM" id="SignalP"/>
    </source>
</evidence>
<comment type="caution">
    <text evidence="3">The sequence shown here is derived from an EMBL/GenBank/DDBJ whole genome shotgun (WGS) entry which is preliminary data.</text>
</comment>
<keyword evidence="1" id="KW-0812">Transmembrane</keyword>
<evidence type="ECO:0000256" key="1">
    <source>
        <dbReference type="SAM" id="Phobius"/>
    </source>
</evidence>
<organism evidence="3 4">
    <name type="scientific">Schistosoma japonicum</name>
    <name type="common">Blood fluke</name>
    <dbReference type="NCBI Taxonomy" id="6182"/>
    <lineage>
        <taxon>Eukaryota</taxon>
        <taxon>Metazoa</taxon>
        <taxon>Spiralia</taxon>
        <taxon>Lophotrochozoa</taxon>
        <taxon>Platyhelminthes</taxon>
        <taxon>Trematoda</taxon>
        <taxon>Digenea</taxon>
        <taxon>Strigeidida</taxon>
        <taxon>Schistosomatoidea</taxon>
        <taxon>Schistosomatidae</taxon>
        <taxon>Schistosoma</taxon>
    </lineage>
</organism>
<keyword evidence="2" id="KW-0732">Signal</keyword>
<dbReference type="EMBL" id="SKCS01000498">
    <property type="protein sequence ID" value="TNN05841.1"/>
    <property type="molecule type" value="Genomic_DNA"/>
</dbReference>
<reference evidence="3 4" key="1">
    <citation type="submission" date="2019-03" db="EMBL/GenBank/DDBJ databases">
        <title>An improved genome assembly of the fluke Schistosoma japonicum.</title>
        <authorList>
            <person name="Hu W."/>
            <person name="Luo F."/>
            <person name="Yin M."/>
            <person name="Mo X."/>
            <person name="Sun C."/>
            <person name="Wu Q."/>
            <person name="Zhu B."/>
            <person name="Xiang M."/>
            <person name="Wang J."/>
            <person name="Wang Y."/>
            <person name="Zhang T."/>
            <person name="Xu B."/>
            <person name="Zheng H."/>
            <person name="Feng Z."/>
        </authorList>
    </citation>
    <scope>NUCLEOTIDE SEQUENCE [LARGE SCALE GENOMIC DNA]</scope>
    <source>
        <strain evidence="3">HuSjv2</strain>
        <tissue evidence="3">Worms</tissue>
    </source>
</reference>
<keyword evidence="1" id="KW-0472">Membrane</keyword>
<gene>
    <name evidence="3" type="ORF">EWB00_008843</name>
</gene>
<evidence type="ECO:0000313" key="3">
    <source>
        <dbReference type="EMBL" id="TNN05841.1"/>
    </source>
</evidence>
<dbReference type="Proteomes" id="UP000311919">
    <property type="component" value="Unassembled WGS sequence"/>
</dbReference>
<feature type="chain" id="PRO_5021343157" evidence="2">
    <location>
        <begin position="23"/>
        <end position="749"/>
    </location>
</feature>
<keyword evidence="1" id="KW-1133">Transmembrane helix</keyword>
<dbReference type="OrthoDB" id="6246135at2759"/>
<evidence type="ECO:0000313" key="4">
    <source>
        <dbReference type="Proteomes" id="UP000311919"/>
    </source>
</evidence>
<feature type="transmembrane region" description="Helical" evidence="1">
    <location>
        <begin position="365"/>
        <end position="393"/>
    </location>
</feature>